<name>F0JF08_9BACT</name>
<dbReference type="PANTHER" id="PTHR35936">
    <property type="entry name" value="MEMBRANE-BOUND LYTIC MUREIN TRANSGLYCOSYLASE F"/>
    <property type="match status" value="1"/>
</dbReference>
<dbReference type="SUPFAM" id="SSF53850">
    <property type="entry name" value="Periplasmic binding protein-like II"/>
    <property type="match status" value="1"/>
</dbReference>
<dbReference type="SMR" id="F0JF08"/>
<dbReference type="Pfam" id="PF00497">
    <property type="entry name" value="SBP_bac_3"/>
    <property type="match status" value="1"/>
</dbReference>
<feature type="signal peptide" evidence="2">
    <location>
        <begin position="1"/>
        <end position="28"/>
    </location>
</feature>
<gene>
    <name evidence="4" type="ORF">DND132_1602</name>
</gene>
<dbReference type="EMBL" id="CP003220">
    <property type="protein sequence ID" value="EGB14809.1"/>
    <property type="molecule type" value="Genomic_DNA"/>
</dbReference>
<dbReference type="Proteomes" id="UP000007845">
    <property type="component" value="Chromosome"/>
</dbReference>
<evidence type="ECO:0000313" key="5">
    <source>
        <dbReference type="Proteomes" id="UP000007845"/>
    </source>
</evidence>
<dbReference type="InterPro" id="IPR001638">
    <property type="entry name" value="Solute-binding_3/MltF_N"/>
</dbReference>
<dbReference type="AlphaFoldDB" id="F0JF08"/>
<dbReference type="STRING" id="641491.DND132_1602"/>
<keyword evidence="5" id="KW-1185">Reference proteome</keyword>
<dbReference type="eggNOG" id="COG0834">
    <property type="taxonomic scope" value="Bacteria"/>
</dbReference>
<dbReference type="PANTHER" id="PTHR35936:SF25">
    <property type="entry name" value="ABC TRANSPORTER SUBSTRATE-BINDING PROTEIN"/>
    <property type="match status" value="1"/>
</dbReference>
<protein>
    <recommendedName>
        <fullName evidence="3">Solute-binding protein family 3/N-terminal domain-containing protein</fullName>
    </recommendedName>
</protein>
<evidence type="ECO:0000256" key="1">
    <source>
        <dbReference type="ARBA" id="ARBA00022729"/>
    </source>
</evidence>
<evidence type="ECO:0000313" key="4">
    <source>
        <dbReference type="EMBL" id="EGB14809.1"/>
    </source>
</evidence>
<dbReference type="HOGENOM" id="CLU_1088713_0_0_7"/>
<reference evidence="4 5" key="1">
    <citation type="journal article" date="2011" name="J. Bacteriol.">
        <title>Genome sequence of the mercury-methylating strain Desulfovibrio desulfuricans ND132.</title>
        <authorList>
            <person name="Brown S.D."/>
            <person name="Gilmour C.C."/>
            <person name="Kucken A.M."/>
            <person name="Wall J.D."/>
            <person name="Elias D.A."/>
            <person name="Brandt C.C."/>
            <person name="Podar M."/>
            <person name="Chertkov O."/>
            <person name="Held B."/>
            <person name="Bruce D.C."/>
            <person name="Detter J.C."/>
            <person name="Tapia R."/>
            <person name="Han C.S."/>
            <person name="Goodwin L.A."/>
            <person name="Cheng J.F."/>
            <person name="Pitluck S."/>
            <person name="Woyke T."/>
            <person name="Mikhailova N."/>
            <person name="Ivanova N.N."/>
            <person name="Han J."/>
            <person name="Lucas S."/>
            <person name="Lapidus A.L."/>
            <person name="Land M.L."/>
            <person name="Hauser L.J."/>
            <person name="Palumbo A.V."/>
        </authorList>
    </citation>
    <scope>NUCLEOTIDE SEQUENCE [LARGE SCALE GENOMIC DNA]</scope>
    <source>
        <strain evidence="4 5">ND132</strain>
    </source>
</reference>
<feature type="chain" id="PRO_5003254982" description="Solute-binding protein family 3/N-terminal domain-containing protein" evidence="2">
    <location>
        <begin position="29"/>
        <end position="255"/>
    </location>
</feature>
<evidence type="ECO:0000256" key="2">
    <source>
        <dbReference type="SAM" id="SignalP"/>
    </source>
</evidence>
<proteinExistence type="predicted"/>
<dbReference type="KEGG" id="ddn:DND132_1602"/>
<organism evidence="4 5">
    <name type="scientific">Pseudodesulfovibrio mercurii</name>
    <dbReference type="NCBI Taxonomy" id="641491"/>
    <lineage>
        <taxon>Bacteria</taxon>
        <taxon>Pseudomonadati</taxon>
        <taxon>Thermodesulfobacteriota</taxon>
        <taxon>Desulfovibrionia</taxon>
        <taxon>Desulfovibrionales</taxon>
        <taxon>Desulfovibrionaceae</taxon>
    </lineage>
</organism>
<dbReference type="RefSeq" id="WP_014322237.1">
    <property type="nucleotide sequence ID" value="NC_016803.1"/>
</dbReference>
<dbReference type="Gene3D" id="3.40.190.10">
    <property type="entry name" value="Periplasmic binding protein-like II"/>
    <property type="match status" value="2"/>
</dbReference>
<sequence length="255" mass="28452" precursor="true">MRKRPTKWAAALSAAVLVVCLTAGFARARGPVLEVGAYLLPPLAELDESGVLRGRSVDGIARVLAAMGYEPRFTVLPFKRCLAGMREGSLALMLPCVSTDERRVYMRFSEPVDYMHTVLWKRGTAPADCWQTLDDLKGLRIGTIQGYYYGPKWQEALAAGTFVVESAMGRDPNRGNFLMLIEDRIDMFVCDRRIGEYLKKENSPRFDDVHACPGEVGERIPLCVPVSLRYFREHDLSPETFLARFNGLLAGFAAP</sequence>
<keyword evidence="1 2" id="KW-0732">Signal</keyword>
<feature type="domain" description="Solute-binding protein family 3/N-terminal" evidence="3">
    <location>
        <begin position="40"/>
        <end position="126"/>
    </location>
</feature>
<evidence type="ECO:0000259" key="3">
    <source>
        <dbReference type="Pfam" id="PF00497"/>
    </source>
</evidence>
<accession>F0JF08</accession>